<evidence type="ECO:0008006" key="8">
    <source>
        <dbReference type="Google" id="ProtNLM"/>
    </source>
</evidence>
<gene>
    <name evidence="6" type="ORF">GSLYS_00012531001</name>
</gene>
<dbReference type="AlphaFoldDB" id="A0AAV2I234"/>
<keyword evidence="4" id="KW-0804">Transcription</keyword>
<dbReference type="Proteomes" id="UP001497497">
    <property type="component" value="Unassembled WGS sequence"/>
</dbReference>
<comment type="caution">
    <text evidence="6">The sequence shown here is derived from an EMBL/GenBank/DDBJ whole genome shotgun (WGS) entry which is preliminary data.</text>
</comment>
<sequence length="409" mass="46656">MPVFEVCNEEDPEKTIKAIRFSNGTIKEKDKVHLSLKCYTQKKETMPKSRLKGKEQHILTAQIDSMTYVGKNFGDTNRFPTDLCNYYIGVFNKNSGKVKVLPAELIQLDPWVEDKPNVDEVDAGLKSFREKRDALSKEFGSGRSQRAVNKRDKNKLDDDMILTTTKTVVESSQVNIAEAESAGSLISVISHVPPHNKDAEKPDDVYKLKDIIPPEILPSLTTFSEVFFKCSLSDINIWRAEKKYYLTVLDNLDRLSIREDTRLLQCQCIMYLQCLIAVYKMKAQDFRGKSPLPQAWPIPVKEHIMNMFTLEIKEPGRKGKRCVPSRMKDLLLSHIIILCLKLCQFNLPLATLLSDLHMAQKRLNLHVTSLGCTVKKTKINAGHDSYNAILSVPLKFPEVRGKVEKKRIF</sequence>
<keyword evidence="3" id="KW-0240">DNA-directed RNA polymerase</keyword>
<evidence type="ECO:0000256" key="5">
    <source>
        <dbReference type="ARBA" id="ARBA00023242"/>
    </source>
</evidence>
<dbReference type="Pfam" id="PF06870">
    <property type="entry name" value="RNA_pol_I_A49"/>
    <property type="match status" value="1"/>
</dbReference>
<evidence type="ECO:0000256" key="3">
    <source>
        <dbReference type="ARBA" id="ARBA00022478"/>
    </source>
</evidence>
<evidence type="ECO:0000256" key="4">
    <source>
        <dbReference type="ARBA" id="ARBA00023163"/>
    </source>
</evidence>
<dbReference type="EMBL" id="CAXITT010000310">
    <property type="protein sequence ID" value="CAL1538710.1"/>
    <property type="molecule type" value="Genomic_DNA"/>
</dbReference>
<reference evidence="6 7" key="1">
    <citation type="submission" date="2024-04" db="EMBL/GenBank/DDBJ databases">
        <authorList>
            <consortium name="Genoscope - CEA"/>
            <person name="William W."/>
        </authorList>
    </citation>
    <scope>NUCLEOTIDE SEQUENCE [LARGE SCALE GENOMIC DNA]</scope>
</reference>
<comment type="subcellular location">
    <subcellularLocation>
        <location evidence="1">Nucleus</location>
        <location evidence="1">Nucleolus</location>
    </subcellularLocation>
</comment>
<name>A0AAV2I234_LYMST</name>
<dbReference type="GO" id="GO:0005730">
    <property type="term" value="C:nucleolus"/>
    <property type="evidence" value="ECO:0007669"/>
    <property type="project" value="UniProtKB-SubCell"/>
</dbReference>
<evidence type="ECO:0000313" key="6">
    <source>
        <dbReference type="EMBL" id="CAL1538710.1"/>
    </source>
</evidence>
<proteinExistence type="inferred from homology"/>
<keyword evidence="5" id="KW-0539">Nucleus</keyword>
<evidence type="ECO:0000256" key="2">
    <source>
        <dbReference type="ARBA" id="ARBA00009430"/>
    </source>
</evidence>
<comment type="similarity">
    <text evidence="2">Belongs to the eukaryotic RPA49/POLR1E RNA polymerase subunit family.</text>
</comment>
<dbReference type="InterPro" id="IPR009668">
    <property type="entry name" value="RNA_pol-assoc_fac_A49-like"/>
</dbReference>
<evidence type="ECO:0000256" key="1">
    <source>
        <dbReference type="ARBA" id="ARBA00004604"/>
    </source>
</evidence>
<accession>A0AAV2I234</accession>
<evidence type="ECO:0000313" key="7">
    <source>
        <dbReference type="Proteomes" id="UP001497497"/>
    </source>
</evidence>
<organism evidence="6 7">
    <name type="scientific">Lymnaea stagnalis</name>
    <name type="common">Great pond snail</name>
    <name type="synonym">Helix stagnalis</name>
    <dbReference type="NCBI Taxonomy" id="6523"/>
    <lineage>
        <taxon>Eukaryota</taxon>
        <taxon>Metazoa</taxon>
        <taxon>Spiralia</taxon>
        <taxon>Lophotrochozoa</taxon>
        <taxon>Mollusca</taxon>
        <taxon>Gastropoda</taxon>
        <taxon>Heterobranchia</taxon>
        <taxon>Euthyneura</taxon>
        <taxon>Panpulmonata</taxon>
        <taxon>Hygrophila</taxon>
        <taxon>Lymnaeoidea</taxon>
        <taxon>Lymnaeidae</taxon>
        <taxon>Lymnaea</taxon>
    </lineage>
</organism>
<protein>
    <recommendedName>
        <fullName evidence="8">DNA-directed RNA polymerase I subunit RPA49</fullName>
    </recommendedName>
</protein>
<keyword evidence="7" id="KW-1185">Reference proteome</keyword>
<dbReference type="GO" id="GO:0000428">
    <property type="term" value="C:DNA-directed RNA polymerase complex"/>
    <property type="evidence" value="ECO:0007669"/>
    <property type="project" value="UniProtKB-KW"/>
</dbReference>
<dbReference type="GO" id="GO:0006351">
    <property type="term" value="P:DNA-templated transcription"/>
    <property type="evidence" value="ECO:0007669"/>
    <property type="project" value="InterPro"/>
</dbReference>
<dbReference type="GO" id="GO:0003677">
    <property type="term" value="F:DNA binding"/>
    <property type="evidence" value="ECO:0007669"/>
    <property type="project" value="InterPro"/>
</dbReference>
<dbReference type="PANTHER" id="PTHR14440">
    <property type="entry name" value="DNA-DIRECTED RNA POLYMERASE I SUBUNIT RPA49"/>
    <property type="match status" value="1"/>
</dbReference>